<evidence type="ECO:0000259" key="1">
    <source>
        <dbReference type="Pfam" id="PF06114"/>
    </source>
</evidence>
<proteinExistence type="predicted"/>
<organism evidence="2 3">
    <name type="scientific">Chryseobacterium oryctis</name>
    <dbReference type="NCBI Taxonomy" id="2952618"/>
    <lineage>
        <taxon>Bacteria</taxon>
        <taxon>Pseudomonadati</taxon>
        <taxon>Bacteroidota</taxon>
        <taxon>Flavobacteriia</taxon>
        <taxon>Flavobacteriales</taxon>
        <taxon>Weeksellaceae</taxon>
        <taxon>Chryseobacterium group</taxon>
        <taxon>Chryseobacterium</taxon>
    </lineage>
</organism>
<dbReference type="EMBL" id="JAPDHV010000009">
    <property type="protein sequence ID" value="MCW3162648.1"/>
    <property type="molecule type" value="Genomic_DNA"/>
</dbReference>
<dbReference type="Pfam" id="PF06114">
    <property type="entry name" value="Peptidase_M78"/>
    <property type="match status" value="1"/>
</dbReference>
<protein>
    <submittedName>
        <fullName evidence="2">ImmA/IrrE family metallo-endopeptidase</fullName>
    </submittedName>
</protein>
<reference evidence="2" key="1">
    <citation type="submission" date="2022-10" db="EMBL/GenBank/DDBJ databases">
        <title>Chryseobacterium babae sp. nov. isolated from the gut of the beetle Oryctes rhinoceros, and Chryseobacterium kimseyorum sp. nov., isolated from a stick insect rearing cage.</title>
        <authorList>
            <person name="Shelomi M."/>
            <person name="Han C.-J."/>
            <person name="Chen W.-M."/>
            <person name="Chen H.-K."/>
            <person name="Liaw S.-J."/>
            <person name="Muhle E."/>
            <person name="Clermont D."/>
        </authorList>
    </citation>
    <scope>NUCLEOTIDE SEQUENCE</scope>
    <source>
        <strain evidence="2">WLa1L2M3</strain>
    </source>
</reference>
<feature type="domain" description="IrrE N-terminal-like" evidence="1">
    <location>
        <begin position="79"/>
        <end position="181"/>
    </location>
</feature>
<dbReference type="Gene3D" id="1.10.10.2910">
    <property type="match status" value="1"/>
</dbReference>
<accession>A0ABT3HS92</accession>
<gene>
    <name evidence="2" type="ORF">OH806_15350</name>
</gene>
<evidence type="ECO:0000313" key="3">
    <source>
        <dbReference type="Proteomes" id="UP001163719"/>
    </source>
</evidence>
<keyword evidence="3" id="KW-1185">Reference proteome</keyword>
<dbReference type="RefSeq" id="WP_264744566.1">
    <property type="nucleotide sequence ID" value="NZ_JAPDHV010000009.1"/>
</dbReference>
<dbReference type="Proteomes" id="UP001163719">
    <property type="component" value="Unassembled WGS sequence"/>
</dbReference>
<dbReference type="InterPro" id="IPR010359">
    <property type="entry name" value="IrrE_HExxH"/>
</dbReference>
<evidence type="ECO:0000313" key="2">
    <source>
        <dbReference type="EMBL" id="MCW3162648.1"/>
    </source>
</evidence>
<name>A0ABT3HS92_9FLAO</name>
<sequence>MIDEVTKKDIEKISYELLKSSKSLDIFPTPVDSILNYSDFVADNKIDLLNIEHSFFEKFKDSSIKILQSGISKVKGMFDRREKTIYIDIGLDKNLGKKNFVQLHEIGHGVLGWQNEMMLCLDNDDTLSPEIEEQFEQEANYFASITLFQHDRFIQEAEKLKLGLSSVMALSKKFGASVHATLRNYVLKSKNKCALLVLNHPINENGHTNILTTRDLFYSPLFLQELGELNLPEKFGFKWAFVQDYKFKKRFNDNGSISLVTLNGEELKANYHFFNSTYNSFVFIFPKGEKNKAKTKVILS</sequence>
<comment type="caution">
    <text evidence="2">The sequence shown here is derived from an EMBL/GenBank/DDBJ whole genome shotgun (WGS) entry which is preliminary data.</text>
</comment>